<name>A0A1X9T5F9_9VIRU</name>
<evidence type="ECO:0000313" key="1">
    <source>
        <dbReference type="EMBL" id="ARR28936.1"/>
    </source>
</evidence>
<dbReference type="KEGG" id="vg:32878270"/>
<protein>
    <submittedName>
        <fullName evidence="1">Uncharacterized protein</fullName>
    </submittedName>
</protein>
<sequence>MVEYFLQWWESYNIGNERKRRQRILRSTRIFIFPSSRWSKPTRIRAQSRILVLELYRIVYIHGLSMPRRTFLVKKRGWSVASLWFHTLKPI</sequence>
<keyword evidence="2" id="KW-1185">Reference proteome</keyword>
<proteinExistence type="predicted"/>
<organism evidence="1">
    <name type="scientific">Ranid herpesvirus 3</name>
    <dbReference type="NCBI Taxonomy" id="1987509"/>
    <lineage>
        <taxon>Viruses</taxon>
        <taxon>Duplodnaviria</taxon>
        <taxon>Heunggongvirae</taxon>
        <taxon>Peploviricota</taxon>
        <taxon>Herviviricetes</taxon>
        <taxon>Herpesvirales</taxon>
        <taxon>Alloherpesviridae</taxon>
        <taxon>Batravirus</taxon>
        <taxon>Batravirus ranidallo3</taxon>
    </lineage>
</organism>
<evidence type="ECO:0000313" key="2">
    <source>
        <dbReference type="Proteomes" id="UP000203507"/>
    </source>
</evidence>
<accession>A0A1X9T5F9</accession>
<dbReference type="GeneID" id="32878270"/>
<dbReference type="Proteomes" id="UP000203507">
    <property type="component" value="Segment"/>
</dbReference>
<dbReference type="EMBL" id="KX832224">
    <property type="protein sequence ID" value="ARR28936.1"/>
    <property type="molecule type" value="Genomic_DNA"/>
</dbReference>
<dbReference type="RefSeq" id="YP_009362445.1">
    <property type="nucleotide sequence ID" value="NC_034618.1"/>
</dbReference>
<reference evidence="1" key="1">
    <citation type="journal article" date="2017" name="Vet. Pathol.">
        <title>Ranid Herpesvirus 3 and Proliferative Dermatitis in Free-Ranging Wild Common Frogs (Rana Temporaria).</title>
        <authorList>
            <person name="Origgi F.C."/>
            <person name="Schmidt B.R."/>
            <person name="Lohmann P."/>
            <person name="Otten P."/>
            <person name="Akdesir E."/>
            <person name="Gaschen V."/>
            <person name="Aguilar-Bultet L."/>
            <person name="Wahli T."/>
            <person name="Sattler U."/>
            <person name="Stoffel M.H."/>
        </authorList>
    </citation>
    <scope>NUCLEOTIDE SEQUENCE [LARGE SCALE GENOMIC DNA]</scope>
    <source>
        <strain evidence="1">FO1_2015</strain>
    </source>
</reference>